<dbReference type="SMART" id="SM00382">
    <property type="entry name" value="AAA"/>
    <property type="match status" value="1"/>
</dbReference>
<keyword evidence="1" id="KW-0813">Transport</keyword>
<evidence type="ECO:0000313" key="7">
    <source>
        <dbReference type="Proteomes" id="UP000000719"/>
    </source>
</evidence>
<reference evidence="6 7" key="1">
    <citation type="journal article" date="2009" name="PLoS ONE">
        <title>Genome analysis of the anaerobic thermohalophilic bacterium Halothermothrix orenii.</title>
        <authorList>
            <person name="Mavromatis K."/>
            <person name="Ivanova N."/>
            <person name="Anderson I."/>
            <person name="Lykidis A."/>
            <person name="Hooper S.D."/>
            <person name="Sun H."/>
            <person name="Kunin V."/>
            <person name="Lapidus A."/>
            <person name="Hugenholtz P."/>
            <person name="Patel B."/>
            <person name="Kyrpides N.C."/>
        </authorList>
    </citation>
    <scope>NUCLEOTIDE SEQUENCE [LARGE SCALE GENOMIC DNA]</scope>
    <source>
        <strain evidence="7">H 168 / OCM 544 / DSM 9562</strain>
    </source>
</reference>
<protein>
    <submittedName>
        <fullName evidence="6">ABC transporter related</fullName>
    </submittedName>
</protein>
<evidence type="ECO:0000256" key="4">
    <source>
        <dbReference type="ARBA" id="ARBA00022967"/>
    </source>
</evidence>
<accession>B8D028</accession>
<keyword evidence="4" id="KW-1278">Translocase</keyword>
<dbReference type="HOGENOM" id="CLU_000604_0_0_9"/>
<evidence type="ECO:0000256" key="3">
    <source>
        <dbReference type="ARBA" id="ARBA00022840"/>
    </source>
</evidence>
<organism evidence="6 7">
    <name type="scientific">Halothermothrix orenii (strain H 168 / OCM 544 / DSM 9562)</name>
    <dbReference type="NCBI Taxonomy" id="373903"/>
    <lineage>
        <taxon>Bacteria</taxon>
        <taxon>Bacillati</taxon>
        <taxon>Bacillota</taxon>
        <taxon>Clostridia</taxon>
        <taxon>Halanaerobiales</taxon>
        <taxon>Halothermotrichaceae</taxon>
        <taxon>Halothermothrix</taxon>
    </lineage>
</organism>
<dbReference type="CDD" id="cd03214">
    <property type="entry name" value="ABC_Iron-Siderophores_B12_Hemin"/>
    <property type="match status" value="1"/>
</dbReference>
<dbReference type="InterPro" id="IPR003439">
    <property type="entry name" value="ABC_transporter-like_ATP-bd"/>
</dbReference>
<proteinExistence type="predicted"/>
<evidence type="ECO:0000259" key="5">
    <source>
        <dbReference type="PROSITE" id="PS50893"/>
    </source>
</evidence>
<dbReference type="KEGG" id="hor:Hore_00190"/>
<keyword evidence="7" id="KW-1185">Reference proteome</keyword>
<dbReference type="STRING" id="373903.Hore_00190"/>
<keyword evidence="2" id="KW-0547">Nucleotide-binding</keyword>
<dbReference type="PROSITE" id="PS50893">
    <property type="entry name" value="ABC_TRANSPORTER_2"/>
    <property type="match status" value="1"/>
</dbReference>
<feature type="domain" description="ABC transporter" evidence="5">
    <location>
        <begin position="2"/>
        <end position="238"/>
    </location>
</feature>
<dbReference type="InterPro" id="IPR017871">
    <property type="entry name" value="ABC_transporter-like_CS"/>
</dbReference>
<evidence type="ECO:0000256" key="2">
    <source>
        <dbReference type="ARBA" id="ARBA00022741"/>
    </source>
</evidence>
<dbReference type="OrthoDB" id="9799337at2"/>
<dbReference type="EMBL" id="CP001098">
    <property type="protein sequence ID" value="ACL68782.1"/>
    <property type="molecule type" value="Genomic_DNA"/>
</dbReference>
<dbReference type="GO" id="GO:0016887">
    <property type="term" value="F:ATP hydrolysis activity"/>
    <property type="evidence" value="ECO:0007669"/>
    <property type="project" value="InterPro"/>
</dbReference>
<dbReference type="PROSITE" id="PS00211">
    <property type="entry name" value="ABC_TRANSPORTER_1"/>
    <property type="match status" value="1"/>
</dbReference>
<dbReference type="RefSeq" id="WP_012634981.1">
    <property type="nucleotide sequence ID" value="NC_011899.1"/>
</dbReference>
<dbReference type="GO" id="GO:0005524">
    <property type="term" value="F:ATP binding"/>
    <property type="evidence" value="ECO:0007669"/>
    <property type="project" value="UniProtKB-KW"/>
</dbReference>
<dbReference type="InterPro" id="IPR027417">
    <property type="entry name" value="P-loop_NTPase"/>
</dbReference>
<name>B8D028_HALOH</name>
<dbReference type="Proteomes" id="UP000000719">
    <property type="component" value="Chromosome"/>
</dbReference>
<dbReference type="SUPFAM" id="SSF52540">
    <property type="entry name" value="P-loop containing nucleoside triphosphate hydrolases"/>
    <property type="match status" value="1"/>
</dbReference>
<dbReference type="PANTHER" id="PTHR42794">
    <property type="entry name" value="HEMIN IMPORT ATP-BINDING PROTEIN HMUV"/>
    <property type="match status" value="1"/>
</dbReference>
<gene>
    <name evidence="6" type="ordered locus">Hore_00190</name>
</gene>
<dbReference type="Pfam" id="PF00005">
    <property type="entry name" value="ABC_tran"/>
    <property type="match status" value="1"/>
</dbReference>
<dbReference type="AlphaFoldDB" id="B8D028"/>
<dbReference type="Gene3D" id="3.40.50.300">
    <property type="entry name" value="P-loop containing nucleotide triphosphate hydrolases"/>
    <property type="match status" value="1"/>
</dbReference>
<dbReference type="InterPro" id="IPR003593">
    <property type="entry name" value="AAA+_ATPase"/>
</dbReference>
<dbReference type="PANTHER" id="PTHR42794:SF1">
    <property type="entry name" value="HEMIN IMPORT ATP-BINDING PROTEIN HMUV"/>
    <property type="match status" value="1"/>
</dbReference>
<sequence length="418" mass="47145">MIEIKNLNFGYYNKAILKNVSLSIENKEFIGIIGPNGSGKSTLLKNLSKILSPESGLIYLNKRLLNDYSVKELSRILSVVPQDTSIQFNFTVYDLILMGRNPYMDNWGRVTREDKVIVEEVMELTDTSKLRDKKVRELSGGERQRVIIARALAQQPEILLLDEPTASLDINYQQEIFELLSHLNKTMNLTILLVSHDLNLTGQYCKRLILLKDGKIFAAGSPEEVLTPANIKKVYNTEVKVLNNPISNKPYVVLIPGKEKKRQRIKPTQKPRVHLICGGGSGKELMNTLHQQGYRVSTGVLNQGDSDWEKAMELGIPVVEIPPFAPICEKSLKDNVALIRESDVIVVADTPFGYGNIDNLKAISGIKDKPIIIVNSHNIKEKDYTDGLANKYWSEMEKRANCYSVKNEDEVLSYLNKL</sequence>
<evidence type="ECO:0000313" key="6">
    <source>
        <dbReference type="EMBL" id="ACL68782.1"/>
    </source>
</evidence>
<dbReference type="eggNOG" id="COG1120">
    <property type="taxonomic scope" value="Bacteria"/>
</dbReference>
<dbReference type="FunFam" id="3.40.50.300:FF:000134">
    <property type="entry name" value="Iron-enterobactin ABC transporter ATP-binding protein"/>
    <property type="match status" value="1"/>
</dbReference>
<evidence type="ECO:0000256" key="1">
    <source>
        <dbReference type="ARBA" id="ARBA00022448"/>
    </source>
</evidence>
<keyword evidence="3" id="KW-0067">ATP-binding</keyword>